<dbReference type="InterPro" id="IPR023286">
    <property type="entry name" value="ABATE_dom_sf"/>
</dbReference>
<accession>A0AA46TKS6</accession>
<feature type="domain" description="Zinc finger CGNR" evidence="1">
    <location>
        <begin position="112"/>
        <end position="154"/>
    </location>
</feature>
<dbReference type="RefSeq" id="WP_271635641.1">
    <property type="nucleotide sequence ID" value="NZ_CP094970.1"/>
</dbReference>
<evidence type="ECO:0000259" key="1">
    <source>
        <dbReference type="Pfam" id="PF11706"/>
    </source>
</evidence>
<dbReference type="Proteomes" id="UP001164390">
    <property type="component" value="Chromosome"/>
</dbReference>
<reference evidence="2" key="1">
    <citation type="submission" date="2022-01" db="EMBL/GenBank/DDBJ databases">
        <title>Nocardioidaceae gen. sp. A5X3R13.</title>
        <authorList>
            <person name="Lopez Marin M.A."/>
            <person name="Uhlik O."/>
        </authorList>
    </citation>
    <scope>NUCLEOTIDE SEQUENCE</scope>
    <source>
        <strain evidence="2">A5X3R13</strain>
    </source>
</reference>
<dbReference type="AlphaFoldDB" id="A0AA46TKS6"/>
<dbReference type="EMBL" id="CP094970">
    <property type="protein sequence ID" value="UYM06722.1"/>
    <property type="molecule type" value="Genomic_DNA"/>
</dbReference>
<proteinExistence type="predicted"/>
<dbReference type="PANTHER" id="PTHR35525">
    <property type="entry name" value="BLL6575 PROTEIN"/>
    <property type="match status" value="1"/>
</dbReference>
<dbReference type="Pfam" id="PF11706">
    <property type="entry name" value="zf-CGNR"/>
    <property type="match status" value="1"/>
</dbReference>
<sequence length="156" mass="17420">MDMDPADTVVAFLNTIDVEDDIDTMANPDEWATWVESTLGIDERQTRQRRGQAYDLRTYLRAVAMGETPARPVPVPVSVSLDTDGAQLTSETAVGAIATAVARLSIDGRWMRVKICPADDCRWAFYDGSRNHSRQWCSMSVCGNRAKVRKHRSRTA</sequence>
<dbReference type="SUPFAM" id="SSF160904">
    <property type="entry name" value="Jann2411-like"/>
    <property type="match status" value="1"/>
</dbReference>
<dbReference type="PANTHER" id="PTHR35525:SF3">
    <property type="entry name" value="BLL6575 PROTEIN"/>
    <property type="match status" value="1"/>
</dbReference>
<dbReference type="Gene3D" id="1.10.3300.10">
    <property type="entry name" value="Jann2411-like domain"/>
    <property type="match status" value="1"/>
</dbReference>
<dbReference type="KEGG" id="sgrg:L0C25_06530"/>
<dbReference type="InterPro" id="IPR021005">
    <property type="entry name" value="Znf_CGNR"/>
</dbReference>
<evidence type="ECO:0000313" key="2">
    <source>
        <dbReference type="EMBL" id="UYM06722.1"/>
    </source>
</evidence>
<name>A0AA46TKS6_9ACTN</name>
<evidence type="ECO:0000313" key="3">
    <source>
        <dbReference type="Proteomes" id="UP001164390"/>
    </source>
</evidence>
<gene>
    <name evidence="2" type="ORF">L0C25_06530</name>
</gene>
<keyword evidence="3" id="KW-1185">Reference proteome</keyword>
<protein>
    <submittedName>
        <fullName evidence="2">CGNR zinc finger domain-containing protein</fullName>
    </submittedName>
</protein>
<dbReference type="InterPro" id="IPR010852">
    <property type="entry name" value="ABATE"/>
</dbReference>
<organism evidence="2 3">
    <name type="scientific">Solicola gregarius</name>
    <dbReference type="NCBI Taxonomy" id="2908642"/>
    <lineage>
        <taxon>Bacteria</taxon>
        <taxon>Bacillati</taxon>
        <taxon>Actinomycetota</taxon>
        <taxon>Actinomycetes</taxon>
        <taxon>Propionibacteriales</taxon>
        <taxon>Nocardioidaceae</taxon>
        <taxon>Solicola</taxon>
    </lineage>
</organism>